<evidence type="ECO:0000313" key="3">
    <source>
        <dbReference type="Proteomes" id="UP001221898"/>
    </source>
</evidence>
<evidence type="ECO:0000256" key="1">
    <source>
        <dbReference type="SAM" id="MobiDB-lite"/>
    </source>
</evidence>
<dbReference type="Proteomes" id="UP001221898">
    <property type="component" value="Unassembled WGS sequence"/>
</dbReference>
<sequence>MHTATPELSHTRTGDGNRERSRKLLHWQIQVAALTSKGTLTSNSPQDKQYKLEERKTRFWIKNLMKDYQNVLFCPQV</sequence>
<organism evidence="2 3">
    <name type="scientific">Aldrovandia affinis</name>
    <dbReference type="NCBI Taxonomy" id="143900"/>
    <lineage>
        <taxon>Eukaryota</taxon>
        <taxon>Metazoa</taxon>
        <taxon>Chordata</taxon>
        <taxon>Craniata</taxon>
        <taxon>Vertebrata</taxon>
        <taxon>Euteleostomi</taxon>
        <taxon>Actinopterygii</taxon>
        <taxon>Neopterygii</taxon>
        <taxon>Teleostei</taxon>
        <taxon>Notacanthiformes</taxon>
        <taxon>Halosauridae</taxon>
        <taxon>Aldrovandia</taxon>
    </lineage>
</organism>
<keyword evidence="3" id="KW-1185">Reference proteome</keyword>
<accession>A0AAD7S4D9</accession>
<proteinExistence type="predicted"/>
<feature type="region of interest" description="Disordered" evidence="1">
    <location>
        <begin position="1"/>
        <end position="21"/>
    </location>
</feature>
<protein>
    <submittedName>
        <fullName evidence="2">Uncharacterized protein</fullName>
    </submittedName>
</protein>
<dbReference type="EMBL" id="JAINUG010000114">
    <property type="protein sequence ID" value="KAJ8395723.1"/>
    <property type="molecule type" value="Genomic_DNA"/>
</dbReference>
<evidence type="ECO:0000313" key="2">
    <source>
        <dbReference type="EMBL" id="KAJ8395723.1"/>
    </source>
</evidence>
<reference evidence="2" key="1">
    <citation type="journal article" date="2023" name="Science">
        <title>Genome structures resolve the early diversification of teleost fishes.</title>
        <authorList>
            <person name="Parey E."/>
            <person name="Louis A."/>
            <person name="Montfort J."/>
            <person name="Bouchez O."/>
            <person name="Roques C."/>
            <person name="Iampietro C."/>
            <person name="Lluch J."/>
            <person name="Castinel A."/>
            <person name="Donnadieu C."/>
            <person name="Desvignes T."/>
            <person name="Floi Bucao C."/>
            <person name="Jouanno E."/>
            <person name="Wen M."/>
            <person name="Mejri S."/>
            <person name="Dirks R."/>
            <person name="Jansen H."/>
            <person name="Henkel C."/>
            <person name="Chen W.J."/>
            <person name="Zahm M."/>
            <person name="Cabau C."/>
            <person name="Klopp C."/>
            <person name="Thompson A.W."/>
            <person name="Robinson-Rechavi M."/>
            <person name="Braasch I."/>
            <person name="Lecointre G."/>
            <person name="Bobe J."/>
            <person name="Postlethwait J.H."/>
            <person name="Berthelot C."/>
            <person name="Roest Crollius H."/>
            <person name="Guiguen Y."/>
        </authorList>
    </citation>
    <scope>NUCLEOTIDE SEQUENCE</scope>
    <source>
        <strain evidence="2">NC1722</strain>
    </source>
</reference>
<name>A0AAD7S4D9_9TELE</name>
<gene>
    <name evidence="2" type="ORF">AAFF_G00029600</name>
</gene>
<feature type="compositionally biased region" description="Basic and acidic residues" evidence="1">
    <location>
        <begin position="9"/>
        <end position="19"/>
    </location>
</feature>
<dbReference type="AlphaFoldDB" id="A0AAD7S4D9"/>
<comment type="caution">
    <text evidence="2">The sequence shown here is derived from an EMBL/GenBank/DDBJ whole genome shotgun (WGS) entry which is preliminary data.</text>
</comment>